<evidence type="ECO:0000256" key="3">
    <source>
        <dbReference type="ARBA" id="ARBA00022989"/>
    </source>
</evidence>
<feature type="domain" description="NfeD-like C-terminal" evidence="5">
    <location>
        <begin position="378"/>
        <end position="434"/>
    </location>
</feature>
<evidence type="ECO:0000256" key="2">
    <source>
        <dbReference type="ARBA" id="ARBA00022692"/>
    </source>
</evidence>
<evidence type="ECO:0000256" key="1">
    <source>
        <dbReference type="ARBA" id="ARBA00004141"/>
    </source>
</evidence>
<evidence type="ECO:0000313" key="8">
    <source>
        <dbReference type="EMBL" id="VAX25883.1"/>
    </source>
</evidence>
<dbReference type="Pfam" id="PF25145">
    <property type="entry name" value="NfeD1b_N"/>
    <property type="match status" value="1"/>
</dbReference>
<dbReference type="SUPFAM" id="SSF141322">
    <property type="entry name" value="NfeD domain-like"/>
    <property type="match status" value="1"/>
</dbReference>
<dbReference type="PANTHER" id="PTHR33507:SF4">
    <property type="entry name" value="NODULATION COMPETITIVENESS PROTEIN NFED"/>
    <property type="match status" value="1"/>
</dbReference>
<accession>A0A3B1CME7</accession>
<keyword evidence="8" id="KW-0645">Protease</keyword>
<name>A0A3B1CME7_9ZZZZ</name>
<dbReference type="InterPro" id="IPR052165">
    <property type="entry name" value="Membrane_assoc_protease"/>
</dbReference>
<evidence type="ECO:0000259" key="6">
    <source>
        <dbReference type="Pfam" id="PF24961"/>
    </source>
</evidence>
<dbReference type="PANTHER" id="PTHR33507">
    <property type="entry name" value="INNER MEMBRANE PROTEIN YBBJ"/>
    <property type="match status" value="1"/>
</dbReference>
<dbReference type="InterPro" id="IPR056739">
    <property type="entry name" value="NfeD_membrane"/>
</dbReference>
<dbReference type="InterPro" id="IPR002810">
    <property type="entry name" value="NfeD-like_C"/>
</dbReference>
<dbReference type="Pfam" id="PF24961">
    <property type="entry name" value="NfeD_membrane"/>
    <property type="match status" value="1"/>
</dbReference>
<keyword evidence="8" id="KW-0378">Hydrolase</keyword>
<evidence type="ECO:0000259" key="7">
    <source>
        <dbReference type="Pfam" id="PF25145"/>
    </source>
</evidence>
<keyword evidence="2" id="KW-0812">Transmembrane</keyword>
<dbReference type="GO" id="GO:0016020">
    <property type="term" value="C:membrane"/>
    <property type="evidence" value="ECO:0007669"/>
    <property type="project" value="UniProtKB-SubCell"/>
</dbReference>
<dbReference type="InterPro" id="IPR056738">
    <property type="entry name" value="NfeD1b_N"/>
</dbReference>
<dbReference type="AlphaFoldDB" id="A0A3B1CME7"/>
<comment type="subcellular location">
    <subcellularLocation>
        <location evidence="1">Membrane</location>
        <topology evidence="1">Multi-pass membrane protein</topology>
    </subcellularLocation>
</comment>
<gene>
    <name evidence="8" type="ORF">MNBD_NITROSPINAE04-2405</name>
</gene>
<dbReference type="SUPFAM" id="SSF52096">
    <property type="entry name" value="ClpP/crotonase"/>
    <property type="match status" value="1"/>
</dbReference>
<evidence type="ECO:0000256" key="4">
    <source>
        <dbReference type="ARBA" id="ARBA00023136"/>
    </source>
</evidence>
<reference evidence="8" key="1">
    <citation type="submission" date="2018-06" db="EMBL/GenBank/DDBJ databases">
        <authorList>
            <person name="Zhirakovskaya E."/>
        </authorList>
    </citation>
    <scope>NUCLEOTIDE SEQUENCE</scope>
</reference>
<dbReference type="FunFam" id="3.90.226.10:FF:000089">
    <property type="entry name" value="Membrane-bound serine protease"/>
    <property type="match status" value="1"/>
</dbReference>
<dbReference type="GO" id="GO:0006508">
    <property type="term" value="P:proteolysis"/>
    <property type="evidence" value="ECO:0007669"/>
    <property type="project" value="UniProtKB-KW"/>
</dbReference>
<keyword evidence="4" id="KW-0472">Membrane</keyword>
<keyword evidence="3" id="KW-1133">Transmembrane helix</keyword>
<dbReference type="InterPro" id="IPR029045">
    <property type="entry name" value="ClpP/crotonase-like_dom_sf"/>
</dbReference>
<dbReference type="InterPro" id="IPR012340">
    <property type="entry name" value="NA-bd_OB-fold"/>
</dbReference>
<organism evidence="8">
    <name type="scientific">hydrothermal vent metagenome</name>
    <dbReference type="NCBI Taxonomy" id="652676"/>
    <lineage>
        <taxon>unclassified sequences</taxon>
        <taxon>metagenomes</taxon>
        <taxon>ecological metagenomes</taxon>
    </lineage>
</organism>
<proteinExistence type="predicted"/>
<feature type="domain" description="NfeD integral membrane" evidence="6">
    <location>
        <begin position="245"/>
        <end position="363"/>
    </location>
</feature>
<dbReference type="EMBL" id="UOGA01000316">
    <property type="protein sequence ID" value="VAX25883.1"/>
    <property type="molecule type" value="Genomic_DNA"/>
</dbReference>
<dbReference type="GO" id="GO:0008233">
    <property type="term" value="F:peptidase activity"/>
    <property type="evidence" value="ECO:0007669"/>
    <property type="project" value="UniProtKB-KW"/>
</dbReference>
<dbReference type="Pfam" id="PF01957">
    <property type="entry name" value="NfeD"/>
    <property type="match status" value="1"/>
</dbReference>
<protein>
    <submittedName>
        <fullName evidence="8">Membrane-bound ClpP-class protease associated with aq_911</fullName>
    </submittedName>
</protein>
<dbReference type="Gene3D" id="2.40.50.140">
    <property type="entry name" value="Nucleic acid-binding proteins"/>
    <property type="match status" value="1"/>
</dbReference>
<sequence length="436" mass="46387">MKNMSFRLWFYTALVVTSFFLAALTSAQSGKSVMVITINGIINPVSSEYISKSITAANADTSIEALVIEMDTPGGLDTSMRVIIKKMQASATPIVVYVAPSGSRAASAGAFITMAAHVAAMAPGTNIGSASPVNMGGGGMDRTMKKKVTNDAAAYIRSLAKAHGRNEDMGEKFVRKAVSIAETEALEKNVIDLIARNLDELLKSIDGKTVKTVSGERTLVTAGATVNRVEMTWRQKFFNALANPNIAYMLMMLGFYGLFFELSNPGTIFPGVIGAISLIIGFYSMQALPINYAGALLILMAFIMFLLEVWVTSFGMLTIGGIAALIIGSLMLVDSPEEYLKISLAVIIPTALFTTAFFTLIITAAIRAMKRIPVSGKDAMIGAIGKAESRIAQGKPGKVFVEGELWNAVAENSDIKEDADVEVVGVSGLTLCVKAK</sequence>
<dbReference type="Gene3D" id="3.90.226.10">
    <property type="entry name" value="2-enoyl-CoA Hydratase, Chain A, domain 1"/>
    <property type="match status" value="1"/>
</dbReference>
<feature type="domain" description="NfeD1b N-terminal" evidence="7">
    <location>
        <begin position="33"/>
        <end position="197"/>
    </location>
</feature>
<dbReference type="CDD" id="cd07020">
    <property type="entry name" value="Clp_protease_NfeD_1"/>
    <property type="match status" value="1"/>
</dbReference>
<evidence type="ECO:0000259" key="5">
    <source>
        <dbReference type="Pfam" id="PF01957"/>
    </source>
</evidence>